<accession>A0A067TH26</accession>
<dbReference type="HOGENOM" id="CLU_155624_2_0_1"/>
<sequence length="62" mass="7356">NLTDRGIPQRTRITELIVEAFQREYKAMVREIQNSLGRTSYIGDVWSCNNLESYFAITRHYM</sequence>
<protein>
    <recommendedName>
        <fullName evidence="3">Reverse transcriptase domain-containing protein</fullName>
    </recommendedName>
</protein>
<evidence type="ECO:0000313" key="2">
    <source>
        <dbReference type="Proteomes" id="UP000027222"/>
    </source>
</evidence>
<dbReference type="EMBL" id="KL142369">
    <property type="protein sequence ID" value="KDR82490.1"/>
    <property type="molecule type" value="Genomic_DNA"/>
</dbReference>
<evidence type="ECO:0008006" key="3">
    <source>
        <dbReference type="Google" id="ProtNLM"/>
    </source>
</evidence>
<keyword evidence="2" id="KW-1185">Reference proteome</keyword>
<dbReference type="AlphaFoldDB" id="A0A067TH26"/>
<name>A0A067TH26_GALM3</name>
<feature type="non-terminal residue" evidence="1">
    <location>
        <position position="62"/>
    </location>
</feature>
<proteinExistence type="predicted"/>
<evidence type="ECO:0000313" key="1">
    <source>
        <dbReference type="EMBL" id="KDR82490.1"/>
    </source>
</evidence>
<feature type="non-terminal residue" evidence="1">
    <location>
        <position position="1"/>
    </location>
</feature>
<organism evidence="1 2">
    <name type="scientific">Galerina marginata (strain CBS 339.88)</name>
    <dbReference type="NCBI Taxonomy" id="685588"/>
    <lineage>
        <taxon>Eukaryota</taxon>
        <taxon>Fungi</taxon>
        <taxon>Dikarya</taxon>
        <taxon>Basidiomycota</taxon>
        <taxon>Agaricomycotina</taxon>
        <taxon>Agaricomycetes</taxon>
        <taxon>Agaricomycetidae</taxon>
        <taxon>Agaricales</taxon>
        <taxon>Agaricineae</taxon>
        <taxon>Strophariaceae</taxon>
        <taxon>Galerina</taxon>
    </lineage>
</organism>
<gene>
    <name evidence="1" type="ORF">GALMADRAFT_35969</name>
</gene>
<reference evidence="2" key="1">
    <citation type="journal article" date="2014" name="Proc. Natl. Acad. Sci. U.S.A.">
        <title>Extensive sampling of basidiomycete genomes demonstrates inadequacy of the white-rot/brown-rot paradigm for wood decay fungi.</title>
        <authorList>
            <person name="Riley R."/>
            <person name="Salamov A.A."/>
            <person name="Brown D.W."/>
            <person name="Nagy L.G."/>
            <person name="Floudas D."/>
            <person name="Held B.W."/>
            <person name="Levasseur A."/>
            <person name="Lombard V."/>
            <person name="Morin E."/>
            <person name="Otillar R."/>
            <person name="Lindquist E.A."/>
            <person name="Sun H."/>
            <person name="LaButti K.M."/>
            <person name="Schmutz J."/>
            <person name="Jabbour D."/>
            <person name="Luo H."/>
            <person name="Baker S.E."/>
            <person name="Pisabarro A.G."/>
            <person name="Walton J.D."/>
            <person name="Blanchette R.A."/>
            <person name="Henrissat B."/>
            <person name="Martin F."/>
            <person name="Cullen D."/>
            <person name="Hibbett D.S."/>
            <person name="Grigoriev I.V."/>
        </authorList>
    </citation>
    <scope>NUCLEOTIDE SEQUENCE [LARGE SCALE GENOMIC DNA]</scope>
    <source>
        <strain evidence="2">CBS 339.88</strain>
    </source>
</reference>
<dbReference type="Proteomes" id="UP000027222">
    <property type="component" value="Unassembled WGS sequence"/>
</dbReference>
<dbReference type="OrthoDB" id="1607513at2759"/>